<organism evidence="4 5">
    <name type="scientific">Lentilactobacillus parakefiri</name>
    <dbReference type="NCBI Taxonomy" id="152332"/>
    <lineage>
        <taxon>Bacteria</taxon>
        <taxon>Bacillati</taxon>
        <taxon>Bacillota</taxon>
        <taxon>Bacilli</taxon>
        <taxon>Lactobacillales</taxon>
        <taxon>Lactobacillaceae</taxon>
        <taxon>Lentilactobacillus</taxon>
    </lineage>
</organism>
<evidence type="ECO:0000256" key="1">
    <source>
        <dbReference type="ARBA" id="ARBA00022679"/>
    </source>
</evidence>
<keyword evidence="2 4" id="KW-0418">Kinase</keyword>
<proteinExistence type="predicted"/>
<feature type="non-terminal residue" evidence="4">
    <location>
        <position position="1"/>
    </location>
</feature>
<protein>
    <submittedName>
        <fullName evidence="4">Ribokinase</fullName>
    </submittedName>
</protein>
<dbReference type="PANTHER" id="PTHR10584">
    <property type="entry name" value="SUGAR KINASE"/>
    <property type="match status" value="1"/>
</dbReference>
<name>A0A269XEV3_9LACO</name>
<accession>A0A269XEV3</accession>
<dbReference type="PANTHER" id="PTHR10584:SF166">
    <property type="entry name" value="RIBOKINASE"/>
    <property type="match status" value="1"/>
</dbReference>
<dbReference type="GO" id="GO:0005829">
    <property type="term" value="C:cytosol"/>
    <property type="evidence" value="ECO:0007669"/>
    <property type="project" value="TreeGrafter"/>
</dbReference>
<dbReference type="Proteomes" id="UP000216802">
    <property type="component" value="Unassembled WGS sequence"/>
</dbReference>
<evidence type="ECO:0000259" key="3">
    <source>
        <dbReference type="Pfam" id="PF00294"/>
    </source>
</evidence>
<evidence type="ECO:0000256" key="2">
    <source>
        <dbReference type="ARBA" id="ARBA00022777"/>
    </source>
</evidence>
<reference evidence="4 5" key="1">
    <citation type="submission" date="2017-04" db="EMBL/GenBank/DDBJ databases">
        <title>Kefir bacterial isolates.</title>
        <authorList>
            <person name="Kim Y."/>
            <person name="Blasche S."/>
            <person name="Patil K.R."/>
        </authorList>
    </citation>
    <scope>NUCLEOTIDE SEQUENCE [LARGE SCALE GENOMIC DNA]</scope>
    <source>
        <strain evidence="4 5">OG2</strain>
    </source>
</reference>
<evidence type="ECO:0000313" key="5">
    <source>
        <dbReference type="Proteomes" id="UP000216802"/>
    </source>
</evidence>
<feature type="domain" description="Carbohydrate kinase PfkB" evidence="3">
    <location>
        <begin position="1"/>
        <end position="106"/>
    </location>
</feature>
<dbReference type="GO" id="GO:0016301">
    <property type="term" value="F:kinase activity"/>
    <property type="evidence" value="ECO:0007669"/>
    <property type="project" value="UniProtKB-KW"/>
</dbReference>
<dbReference type="SUPFAM" id="SSF53613">
    <property type="entry name" value="Ribokinase-like"/>
    <property type="match status" value="1"/>
</dbReference>
<comment type="caution">
    <text evidence="4">The sequence shown here is derived from an EMBL/GenBank/DDBJ whole genome shotgun (WGS) entry which is preliminary data.</text>
</comment>
<dbReference type="InterPro" id="IPR002139">
    <property type="entry name" value="Ribo/fructo_kinase"/>
</dbReference>
<dbReference type="GO" id="GO:0006796">
    <property type="term" value="P:phosphate-containing compound metabolic process"/>
    <property type="evidence" value="ECO:0007669"/>
    <property type="project" value="UniProtKB-ARBA"/>
</dbReference>
<dbReference type="Pfam" id="PF00294">
    <property type="entry name" value="PfkB"/>
    <property type="match status" value="1"/>
</dbReference>
<keyword evidence="1" id="KW-0808">Transferase</keyword>
<dbReference type="InterPro" id="IPR029056">
    <property type="entry name" value="Ribokinase-like"/>
</dbReference>
<dbReference type="RefSeq" id="WP_179287001.1">
    <property type="nucleotide sequence ID" value="NZ_NCXI01000342.1"/>
</dbReference>
<evidence type="ECO:0000313" key="4">
    <source>
        <dbReference type="EMBL" id="PAK71862.1"/>
    </source>
</evidence>
<dbReference type="PRINTS" id="PR00990">
    <property type="entry name" value="RIBOKINASE"/>
</dbReference>
<dbReference type="AlphaFoldDB" id="A0A269XEV3"/>
<dbReference type="Gene3D" id="3.40.1190.20">
    <property type="match status" value="1"/>
</dbReference>
<gene>
    <name evidence="4" type="ORF">B8W98_12615</name>
</gene>
<feature type="non-terminal residue" evidence="4">
    <location>
        <position position="106"/>
    </location>
</feature>
<sequence>AKAHGVTTILNPAPAIDLPDSLLSLTDIIIPNETEAERLSGISIKNEADMQQTGDYFFERGISTVLITLGEQGTFFATQHESHIVPAYQVKAIDTTAAGDTFIGAF</sequence>
<dbReference type="InterPro" id="IPR011611">
    <property type="entry name" value="PfkB_dom"/>
</dbReference>
<dbReference type="EMBL" id="NCXI01000342">
    <property type="protein sequence ID" value="PAK71862.1"/>
    <property type="molecule type" value="Genomic_DNA"/>
</dbReference>